<feature type="compositionally biased region" description="Polar residues" evidence="1">
    <location>
        <begin position="497"/>
        <end position="506"/>
    </location>
</feature>
<feature type="region of interest" description="Disordered" evidence="1">
    <location>
        <begin position="292"/>
        <end position="324"/>
    </location>
</feature>
<evidence type="ECO:0000313" key="2">
    <source>
        <dbReference type="EMBL" id="CAH2094912.1"/>
    </source>
</evidence>
<feature type="compositionally biased region" description="Basic and acidic residues" evidence="1">
    <location>
        <begin position="479"/>
        <end position="496"/>
    </location>
</feature>
<comment type="caution">
    <text evidence="2">The sequence shown here is derived from an EMBL/GenBank/DDBJ whole genome shotgun (WGS) entry which is preliminary data.</text>
</comment>
<feature type="compositionally biased region" description="Low complexity" evidence="1">
    <location>
        <begin position="794"/>
        <end position="810"/>
    </location>
</feature>
<evidence type="ECO:0000313" key="3">
    <source>
        <dbReference type="Proteomes" id="UP001153954"/>
    </source>
</evidence>
<dbReference type="Proteomes" id="UP001153954">
    <property type="component" value="Unassembled WGS sequence"/>
</dbReference>
<sequence length="992" mass="112374">MSTRSGKRIHNTIDENVENFVKCKNDRNTRSKRQKTETDLPLTEKKRKHYVRYPSEENLANNGIENTAKNALKSRRHTLKEHNILATDSETSNDERKAVRSTRRTKKYEVPDELESTELNVEKLVIENKKKGKKKKALKPIVREENNENVSEIQMTNAKKKANKKKIKKKSNSITVEEINDNVNNKQFNNSIASNDSFHSAAGSPINIPTVESFSNDVSENTRLRKNKKHVNLESNNIIAEKPNRKRKFTIEQECEVNNDEIKDDLSEELLNKPNDESFTNQISVINEKMQEKDDTVVLNKSLETSSKKKRSSNKKSKDDINNTTVELDKTNKLLNTTNLKLSTNNPSLNDTFDKKHSSPKYIKNLNATFDKENCDQSSQSVNNITFSDSKNKRKSSIKNSTYDKIDNQSVINIDVTFEEVSRSKEQKSVSSNSTAEINVSNTSQHSLGQNNTITLNNTYDKNSKIENTPNSLNTTFDKPTKLDTTFDRSLKKDSIDQSQMNPQAKSSLISSDTTESSTINITDDNSRISLTSDDSKTENIVNMTPVLVESSMEDSITNDNTPETLTRNTSLKREGTFTEETKVFPSNRLDVETKSITPLKRDTTFTESDVTPKKIIPESKCTTPKHSVIKTPQSTKKNSVTKPETPLKREGTFTKDSPDVTMSPKLKTQMTPRRKSLPSPGCTPFPHSKSSSKEKSVLNVTRSIEKSRRSSVADVPPRMTKVMFCSPVNNPVIVSQMKGKVIKSNLKGSNKSFIFDDSVSESSRPPRKRSYTQSETESERSAQLRSARRLSRSRTASAAARLQDTPPAKKAAKEARRTKLPNFAALHQKQFDRMESLDECVQRKAKRARLLLTPNTATKTLRTSPKETSKEVPPADPPKKETPKTKQPAPNPGFTRFGFKLNLDVNPFSIPPKTEVTKKVKQPLLKRQVTLPSLAGTTNLRKELAKQTVMREKSFIEKRHVNRDENRTVIKGVRTNRRFELQMKMRNINTN</sequence>
<feature type="region of interest" description="Disordered" evidence="1">
    <location>
        <begin position="374"/>
        <end position="399"/>
    </location>
</feature>
<feature type="compositionally biased region" description="Polar residues" evidence="1">
    <location>
        <begin position="376"/>
        <end position="387"/>
    </location>
</feature>
<organism evidence="2 3">
    <name type="scientific">Euphydryas editha</name>
    <name type="common">Edith's checkerspot</name>
    <dbReference type="NCBI Taxonomy" id="104508"/>
    <lineage>
        <taxon>Eukaryota</taxon>
        <taxon>Metazoa</taxon>
        <taxon>Ecdysozoa</taxon>
        <taxon>Arthropoda</taxon>
        <taxon>Hexapoda</taxon>
        <taxon>Insecta</taxon>
        <taxon>Pterygota</taxon>
        <taxon>Neoptera</taxon>
        <taxon>Endopterygota</taxon>
        <taxon>Lepidoptera</taxon>
        <taxon>Glossata</taxon>
        <taxon>Ditrysia</taxon>
        <taxon>Papilionoidea</taxon>
        <taxon>Nymphalidae</taxon>
        <taxon>Nymphalinae</taxon>
        <taxon>Euphydryas</taxon>
    </lineage>
</organism>
<feature type="compositionally biased region" description="Low complexity" evidence="1">
    <location>
        <begin position="507"/>
        <end position="521"/>
    </location>
</feature>
<feature type="region of interest" description="Disordered" evidence="1">
    <location>
        <begin position="339"/>
        <end position="358"/>
    </location>
</feature>
<accession>A0AAU9UAR4</accession>
<dbReference type="EMBL" id="CAKOGL010000014">
    <property type="protein sequence ID" value="CAH2094912.1"/>
    <property type="molecule type" value="Genomic_DNA"/>
</dbReference>
<feature type="compositionally biased region" description="Low complexity" evidence="1">
    <location>
        <begin position="339"/>
        <end position="350"/>
    </location>
</feature>
<feature type="region of interest" description="Disordered" evidence="1">
    <location>
        <begin position="855"/>
        <end position="897"/>
    </location>
</feature>
<dbReference type="AlphaFoldDB" id="A0AAU9UAR4"/>
<feature type="compositionally biased region" description="Polar residues" evidence="1">
    <location>
        <begin position="621"/>
        <end position="643"/>
    </location>
</feature>
<feature type="region of interest" description="Disordered" evidence="1">
    <location>
        <begin position="757"/>
        <end position="828"/>
    </location>
</feature>
<feature type="compositionally biased region" description="Polar residues" evidence="1">
    <location>
        <begin position="855"/>
        <end position="864"/>
    </location>
</feature>
<evidence type="ECO:0000256" key="1">
    <source>
        <dbReference type="SAM" id="MobiDB-lite"/>
    </source>
</evidence>
<keyword evidence="3" id="KW-1185">Reference proteome</keyword>
<name>A0AAU9UAR4_EUPED</name>
<feature type="compositionally biased region" description="Basic and acidic residues" evidence="1">
    <location>
        <begin position="646"/>
        <end position="659"/>
    </location>
</feature>
<feature type="compositionally biased region" description="Polar residues" evidence="1">
    <location>
        <begin position="429"/>
        <end position="478"/>
    </location>
</feature>
<reference evidence="2" key="1">
    <citation type="submission" date="2022-03" db="EMBL/GenBank/DDBJ databases">
        <authorList>
            <person name="Tunstrom K."/>
        </authorList>
    </citation>
    <scope>NUCLEOTIDE SEQUENCE</scope>
</reference>
<gene>
    <name evidence="2" type="ORF">EEDITHA_LOCUS10427</name>
</gene>
<proteinExistence type="predicted"/>
<feature type="region of interest" description="Disordered" evidence="1">
    <location>
        <begin position="422"/>
        <end position="521"/>
    </location>
</feature>
<protein>
    <submittedName>
        <fullName evidence="2">Uncharacterized protein</fullName>
    </submittedName>
</protein>
<feature type="region of interest" description="Disordered" evidence="1">
    <location>
        <begin position="618"/>
        <end position="715"/>
    </location>
</feature>